<evidence type="ECO:0000313" key="11">
    <source>
        <dbReference type="EMBL" id="QLI80467.1"/>
    </source>
</evidence>
<protein>
    <recommendedName>
        <fullName evidence="9">Multidrug-efflux transporter</fullName>
    </recommendedName>
</protein>
<dbReference type="GO" id="GO:0042910">
    <property type="term" value="F:xenobiotic transmembrane transporter activity"/>
    <property type="evidence" value="ECO:0007669"/>
    <property type="project" value="InterPro"/>
</dbReference>
<dbReference type="NCBIfam" id="TIGR00797">
    <property type="entry name" value="matE"/>
    <property type="match status" value="1"/>
</dbReference>
<feature type="transmembrane region" description="Helical" evidence="10">
    <location>
        <begin position="183"/>
        <end position="209"/>
    </location>
</feature>
<feature type="transmembrane region" description="Helical" evidence="10">
    <location>
        <begin position="158"/>
        <end position="177"/>
    </location>
</feature>
<dbReference type="KEGG" id="cfon:HZU75_02325"/>
<feature type="transmembrane region" description="Helical" evidence="10">
    <location>
        <begin position="91"/>
        <end position="108"/>
    </location>
</feature>
<gene>
    <name evidence="11" type="ORF">HZU75_02325</name>
</gene>
<dbReference type="RefSeq" id="WP_180307607.1">
    <property type="nucleotide sequence ID" value="NZ_CP058952.1"/>
</dbReference>
<reference evidence="11 12" key="1">
    <citation type="journal article" date="2016" name="Int. J. Syst. Evol. Microbiol.">
        <title>Chitinibacter fontanus sp. nov., isolated from a spring.</title>
        <authorList>
            <person name="Sheu S.Y."/>
            <person name="Li Y.S."/>
            <person name="Young C.C."/>
            <person name="Chen W.M."/>
        </authorList>
    </citation>
    <scope>NUCLEOTIDE SEQUENCE [LARGE SCALE GENOMIC DNA]</scope>
    <source>
        <strain evidence="11 12">STM-7</strain>
    </source>
</reference>
<evidence type="ECO:0000256" key="5">
    <source>
        <dbReference type="ARBA" id="ARBA00022692"/>
    </source>
</evidence>
<dbReference type="Pfam" id="PF01554">
    <property type="entry name" value="MatE"/>
    <property type="match status" value="2"/>
</dbReference>
<dbReference type="GO" id="GO:0015297">
    <property type="term" value="F:antiporter activity"/>
    <property type="evidence" value="ECO:0007669"/>
    <property type="project" value="UniProtKB-KW"/>
</dbReference>
<feature type="transmembrane region" description="Helical" evidence="10">
    <location>
        <begin position="128"/>
        <end position="146"/>
    </location>
</feature>
<evidence type="ECO:0000256" key="9">
    <source>
        <dbReference type="ARBA" id="ARBA00031636"/>
    </source>
</evidence>
<dbReference type="GO" id="GO:0005886">
    <property type="term" value="C:plasma membrane"/>
    <property type="evidence" value="ECO:0007669"/>
    <property type="project" value="UniProtKB-SubCell"/>
</dbReference>
<dbReference type="Proteomes" id="UP000510822">
    <property type="component" value="Chromosome"/>
</dbReference>
<feature type="transmembrane region" description="Helical" evidence="10">
    <location>
        <begin position="274"/>
        <end position="298"/>
    </location>
</feature>
<dbReference type="GO" id="GO:0006811">
    <property type="term" value="P:monoatomic ion transport"/>
    <property type="evidence" value="ECO:0007669"/>
    <property type="project" value="UniProtKB-KW"/>
</dbReference>
<keyword evidence="4" id="KW-1003">Cell membrane</keyword>
<keyword evidence="12" id="KW-1185">Reference proteome</keyword>
<evidence type="ECO:0000256" key="3">
    <source>
        <dbReference type="ARBA" id="ARBA00022449"/>
    </source>
</evidence>
<dbReference type="InterPro" id="IPR050222">
    <property type="entry name" value="MATE_MdtK"/>
</dbReference>
<dbReference type="InterPro" id="IPR048279">
    <property type="entry name" value="MdtK-like"/>
</dbReference>
<dbReference type="CDD" id="cd13131">
    <property type="entry name" value="MATE_NorM_like"/>
    <property type="match status" value="1"/>
</dbReference>
<evidence type="ECO:0000256" key="10">
    <source>
        <dbReference type="SAM" id="Phobius"/>
    </source>
</evidence>
<dbReference type="AlphaFoldDB" id="A0A7D5ZEW8"/>
<evidence type="ECO:0000256" key="8">
    <source>
        <dbReference type="ARBA" id="ARBA00023136"/>
    </source>
</evidence>
<keyword evidence="6 10" id="KW-1133">Transmembrane helix</keyword>
<keyword evidence="7" id="KW-0406">Ion transport</keyword>
<feature type="transmembrane region" description="Helical" evidence="10">
    <location>
        <begin position="348"/>
        <end position="365"/>
    </location>
</feature>
<dbReference type="PANTHER" id="PTHR43298:SF2">
    <property type="entry name" value="FMN_FAD EXPORTER YEEO-RELATED"/>
    <property type="match status" value="1"/>
</dbReference>
<organism evidence="11 12">
    <name type="scientific">Chitinibacter fontanus</name>
    <dbReference type="NCBI Taxonomy" id="1737446"/>
    <lineage>
        <taxon>Bacteria</taxon>
        <taxon>Pseudomonadati</taxon>
        <taxon>Pseudomonadota</taxon>
        <taxon>Betaproteobacteria</taxon>
        <taxon>Neisseriales</taxon>
        <taxon>Chitinibacteraceae</taxon>
        <taxon>Chitinibacter</taxon>
    </lineage>
</organism>
<keyword evidence="2" id="KW-0813">Transport</keyword>
<feature type="transmembrane region" description="Helical" evidence="10">
    <location>
        <begin position="418"/>
        <end position="438"/>
    </location>
</feature>
<dbReference type="PANTHER" id="PTHR43298">
    <property type="entry name" value="MULTIDRUG RESISTANCE PROTEIN NORM-RELATED"/>
    <property type="match status" value="1"/>
</dbReference>
<keyword evidence="3" id="KW-0050">Antiport</keyword>
<dbReference type="PIRSF" id="PIRSF006603">
    <property type="entry name" value="DinF"/>
    <property type="match status" value="1"/>
</dbReference>
<proteinExistence type="predicted"/>
<keyword evidence="8 10" id="KW-0472">Membrane</keyword>
<evidence type="ECO:0000313" key="12">
    <source>
        <dbReference type="Proteomes" id="UP000510822"/>
    </source>
</evidence>
<comment type="subcellular location">
    <subcellularLocation>
        <location evidence="1">Cell inner membrane</location>
        <topology evidence="1">Multi-pass membrane protein</topology>
    </subcellularLocation>
</comment>
<keyword evidence="5 10" id="KW-0812">Transmembrane</keyword>
<evidence type="ECO:0000256" key="4">
    <source>
        <dbReference type="ARBA" id="ARBA00022475"/>
    </source>
</evidence>
<evidence type="ECO:0000256" key="2">
    <source>
        <dbReference type="ARBA" id="ARBA00022448"/>
    </source>
</evidence>
<feature type="transmembrane region" description="Helical" evidence="10">
    <location>
        <begin position="239"/>
        <end position="262"/>
    </location>
</feature>
<dbReference type="EMBL" id="CP058952">
    <property type="protein sequence ID" value="QLI80467.1"/>
    <property type="molecule type" value="Genomic_DNA"/>
</dbReference>
<evidence type="ECO:0000256" key="1">
    <source>
        <dbReference type="ARBA" id="ARBA00004429"/>
    </source>
</evidence>
<feature type="transmembrane region" description="Helical" evidence="10">
    <location>
        <begin position="386"/>
        <end position="406"/>
    </location>
</feature>
<dbReference type="InterPro" id="IPR002528">
    <property type="entry name" value="MATE_fam"/>
</dbReference>
<evidence type="ECO:0000256" key="6">
    <source>
        <dbReference type="ARBA" id="ARBA00022989"/>
    </source>
</evidence>
<name>A0A7D5ZEW8_9NEIS</name>
<feature type="transmembrane region" description="Helical" evidence="10">
    <location>
        <begin position="50"/>
        <end position="71"/>
    </location>
</feature>
<accession>A0A7D5ZEW8</accession>
<feature type="transmembrane region" description="Helical" evidence="10">
    <location>
        <begin position="319"/>
        <end position="342"/>
    </location>
</feature>
<sequence>MPLLKDAKATCLLAWPIMVGQLAQTGTSFVDAVMAGHVSAADLAAVSVGASIYTMLIVTLMGLLLAISPLAAQKIGAKQHAELPALTQQSLYQALFAGLIAIAIAHALLPVFNHLGLSAEVNDKAQRFLAAVSWGLPALAISRVLYGYSSALNHTKPMMMISLIALALNIPANWLLIYGHFGFPALGAVGCGWATAFCMWISALLWVLWVRYAAIYRDTHPFDYIRGIHWPTQLQLAKLGIPIGITFFVEVSAFSGLSMLIARLGTTSVAAHQIALNFGGLLFMIPLAISTALTVRVAQAAGAGQWQEARMIGQNGVRLGLIIATLSACLVMLLDSTIAGWYTQDAQVLALATQLLFFAGLFQFSDATQAVASGILRGYKSTRIPMLLHITAFWLIGIPLGYALAFGAGPFSPVGAKGFWIALVIALTFAAFSLLWLFRRVSLAKLGQQTH</sequence>
<evidence type="ECO:0000256" key="7">
    <source>
        <dbReference type="ARBA" id="ARBA00023065"/>
    </source>
</evidence>